<dbReference type="InterPro" id="IPR033704">
    <property type="entry name" value="dUTPase_trimeric"/>
</dbReference>
<dbReference type="EC" id="3.6.1.23" evidence="5"/>
<proteinExistence type="inferred from homology"/>
<comment type="catalytic activity">
    <reaction evidence="4 5">
        <text>dUTP + H2O = dUMP + diphosphate + H(+)</text>
        <dbReference type="Rhea" id="RHEA:10248"/>
        <dbReference type="ChEBI" id="CHEBI:15377"/>
        <dbReference type="ChEBI" id="CHEBI:15378"/>
        <dbReference type="ChEBI" id="CHEBI:33019"/>
        <dbReference type="ChEBI" id="CHEBI:61555"/>
        <dbReference type="ChEBI" id="CHEBI:246422"/>
        <dbReference type="EC" id="3.6.1.23"/>
    </reaction>
</comment>
<evidence type="ECO:0000256" key="3">
    <source>
        <dbReference type="ARBA" id="ARBA00023080"/>
    </source>
</evidence>
<comment type="function">
    <text evidence="5">This enzyme is involved in nucleotide metabolism: it produces dUMP, the immediate precursor of thymidine nucleotides and it decreases the intracellular concentration of dUTP so that uracil cannot be incorporated into DNA.</text>
</comment>
<gene>
    <name evidence="5" type="primary">dut</name>
    <name evidence="7" type="ORF">BCF33_1828</name>
</gene>
<dbReference type="InterPro" id="IPR036157">
    <property type="entry name" value="dUTPase-like_sf"/>
</dbReference>
<dbReference type="Pfam" id="PF00692">
    <property type="entry name" value="dUTPase"/>
    <property type="match status" value="1"/>
</dbReference>
<dbReference type="Gene3D" id="2.70.40.10">
    <property type="match status" value="1"/>
</dbReference>
<feature type="binding site" evidence="5">
    <location>
        <begin position="74"/>
        <end position="76"/>
    </location>
    <ligand>
        <name>substrate</name>
    </ligand>
</feature>
<comment type="cofactor">
    <cofactor evidence="5">
        <name>Mg(2+)</name>
        <dbReference type="ChEBI" id="CHEBI:18420"/>
    </cofactor>
</comment>
<dbReference type="GO" id="GO:0046081">
    <property type="term" value="P:dUTP catabolic process"/>
    <property type="evidence" value="ECO:0007669"/>
    <property type="project" value="InterPro"/>
</dbReference>
<name>A0A2T0X281_9RHOB</name>
<dbReference type="NCBIfam" id="NF001862">
    <property type="entry name" value="PRK00601.1"/>
    <property type="match status" value="1"/>
</dbReference>
<dbReference type="GO" id="GO:0004170">
    <property type="term" value="F:dUTP diphosphatase activity"/>
    <property type="evidence" value="ECO:0007669"/>
    <property type="project" value="UniProtKB-UniRule"/>
</dbReference>
<accession>A0A2T0X281</accession>
<dbReference type="NCBIfam" id="TIGR00576">
    <property type="entry name" value="dut"/>
    <property type="match status" value="1"/>
</dbReference>
<dbReference type="Proteomes" id="UP000238801">
    <property type="component" value="Unassembled WGS sequence"/>
</dbReference>
<dbReference type="InterPro" id="IPR008181">
    <property type="entry name" value="dUTPase"/>
</dbReference>
<dbReference type="OrthoDB" id="9809956at2"/>
<reference evidence="7 8" key="1">
    <citation type="submission" date="2018-03" db="EMBL/GenBank/DDBJ databases">
        <title>Genomic Encyclopedia of Archaeal and Bacterial Type Strains, Phase II (KMG-II): from individual species to whole genera.</title>
        <authorList>
            <person name="Goeker M."/>
        </authorList>
    </citation>
    <scope>NUCLEOTIDE SEQUENCE [LARGE SCALE GENOMIC DNA]</scope>
    <source>
        <strain evidence="7 8">DSM 29318</strain>
    </source>
</reference>
<sequence length="155" mass="16493">MPPTIRFQRLPGFDRDVPLPAYASEGAAAADLRANLLAPDRRHGLNLDPGARAQVPLGFAMAIPDRWEAQIRARSGLALREGLAIVNAPGTIDADYRGPVSVILVNLGQEAVRLRHGTRVAQMVVARVPRPIFREVEVLGGTARGPGGFGSTGTD</sequence>
<evidence type="ECO:0000313" key="7">
    <source>
        <dbReference type="EMBL" id="PRY92964.1"/>
    </source>
</evidence>
<organism evidence="7 8">
    <name type="scientific">Hasllibacter halocynthiae</name>
    <dbReference type="NCBI Taxonomy" id="595589"/>
    <lineage>
        <taxon>Bacteria</taxon>
        <taxon>Pseudomonadati</taxon>
        <taxon>Pseudomonadota</taxon>
        <taxon>Alphaproteobacteria</taxon>
        <taxon>Rhodobacterales</taxon>
        <taxon>Roseobacteraceae</taxon>
        <taxon>Hasllibacter</taxon>
    </lineage>
</organism>
<dbReference type="CDD" id="cd07557">
    <property type="entry name" value="trimeric_dUTPase"/>
    <property type="match status" value="1"/>
</dbReference>
<comment type="pathway">
    <text evidence="5">Pyrimidine metabolism; dUMP biosynthesis; dUMP from dCTP (dUTP route): step 2/2.</text>
</comment>
<protein>
    <recommendedName>
        <fullName evidence="5">Deoxyuridine 5'-triphosphate nucleotidohydrolase</fullName>
        <shortName evidence="5">dUTPase</shortName>
        <ecNumber evidence="5">3.6.1.23</ecNumber>
    </recommendedName>
    <alternativeName>
        <fullName evidence="5">dUTP pyrophosphatase</fullName>
    </alternativeName>
</protein>
<dbReference type="HAMAP" id="MF_00116">
    <property type="entry name" value="dUTPase_bact"/>
    <property type="match status" value="1"/>
</dbReference>
<dbReference type="GO" id="GO:0006226">
    <property type="term" value="P:dUMP biosynthetic process"/>
    <property type="evidence" value="ECO:0007669"/>
    <property type="project" value="UniProtKB-UniRule"/>
</dbReference>
<comment type="similarity">
    <text evidence="1 5">Belongs to the dUTPase family.</text>
</comment>
<dbReference type="RefSeq" id="WP_106160613.1">
    <property type="nucleotide sequence ID" value="NZ_PVTT01000002.1"/>
</dbReference>
<keyword evidence="5" id="KW-0479">Metal-binding</keyword>
<dbReference type="UniPathway" id="UPA00610">
    <property type="reaction ID" value="UER00666"/>
</dbReference>
<dbReference type="GO" id="GO:0000287">
    <property type="term" value="F:magnesium ion binding"/>
    <property type="evidence" value="ECO:0007669"/>
    <property type="project" value="UniProtKB-UniRule"/>
</dbReference>
<dbReference type="PANTHER" id="PTHR11241:SF0">
    <property type="entry name" value="DEOXYURIDINE 5'-TRIPHOSPHATE NUCLEOTIDOHYDROLASE"/>
    <property type="match status" value="1"/>
</dbReference>
<dbReference type="AlphaFoldDB" id="A0A2T0X281"/>
<feature type="domain" description="dUTPase-like" evidence="6">
    <location>
        <begin position="18"/>
        <end position="153"/>
    </location>
</feature>
<dbReference type="PANTHER" id="PTHR11241">
    <property type="entry name" value="DEOXYURIDINE 5'-TRIPHOSPHATE NUCLEOTIDOHYDROLASE"/>
    <property type="match status" value="1"/>
</dbReference>
<evidence type="ECO:0000256" key="5">
    <source>
        <dbReference type="HAMAP-Rule" id="MF_00116"/>
    </source>
</evidence>
<comment type="caution">
    <text evidence="7">The sequence shown here is derived from an EMBL/GenBank/DDBJ whole genome shotgun (WGS) entry which is preliminary data.</text>
</comment>
<feature type="binding site" evidence="5">
    <location>
        <position position="87"/>
    </location>
    <ligand>
        <name>substrate</name>
    </ligand>
</feature>
<keyword evidence="2 5" id="KW-0378">Hydrolase</keyword>
<dbReference type="InterPro" id="IPR029054">
    <property type="entry name" value="dUTPase-like"/>
</dbReference>
<evidence type="ECO:0000259" key="6">
    <source>
        <dbReference type="Pfam" id="PF00692"/>
    </source>
</evidence>
<dbReference type="SUPFAM" id="SSF51283">
    <property type="entry name" value="dUTPase-like"/>
    <property type="match status" value="1"/>
</dbReference>
<keyword evidence="5" id="KW-0460">Magnesium</keyword>
<feature type="binding site" evidence="5">
    <location>
        <begin position="91"/>
        <end position="93"/>
    </location>
    <ligand>
        <name>substrate</name>
    </ligand>
</feature>
<evidence type="ECO:0000313" key="8">
    <source>
        <dbReference type="Proteomes" id="UP000238801"/>
    </source>
</evidence>
<evidence type="ECO:0000256" key="1">
    <source>
        <dbReference type="ARBA" id="ARBA00006581"/>
    </source>
</evidence>
<keyword evidence="3 5" id="KW-0546">Nucleotide metabolism</keyword>
<evidence type="ECO:0000256" key="2">
    <source>
        <dbReference type="ARBA" id="ARBA00022801"/>
    </source>
</evidence>
<evidence type="ECO:0000256" key="4">
    <source>
        <dbReference type="ARBA" id="ARBA00047686"/>
    </source>
</evidence>
<comment type="caution">
    <text evidence="5">Lacks conserved residue(s) required for the propagation of feature annotation.</text>
</comment>
<dbReference type="EMBL" id="PVTT01000002">
    <property type="protein sequence ID" value="PRY92964.1"/>
    <property type="molecule type" value="Genomic_DNA"/>
</dbReference>
<keyword evidence="8" id="KW-1185">Reference proteome</keyword>